<dbReference type="GO" id="GO:0005634">
    <property type="term" value="C:nucleus"/>
    <property type="evidence" value="ECO:0007669"/>
    <property type="project" value="InterPro"/>
</dbReference>
<keyword evidence="1" id="KW-0175">Coiled coil</keyword>
<dbReference type="EMBL" id="OZ034818">
    <property type="protein sequence ID" value="CAL1386649.1"/>
    <property type="molecule type" value="Genomic_DNA"/>
</dbReference>
<feature type="compositionally biased region" description="Low complexity" evidence="2">
    <location>
        <begin position="139"/>
        <end position="149"/>
    </location>
</feature>
<evidence type="ECO:0000256" key="2">
    <source>
        <dbReference type="SAM" id="MobiDB-lite"/>
    </source>
</evidence>
<reference evidence="3 4" key="1">
    <citation type="submission" date="2024-04" db="EMBL/GenBank/DDBJ databases">
        <authorList>
            <person name="Fracassetti M."/>
        </authorList>
    </citation>
    <scope>NUCLEOTIDE SEQUENCE [LARGE SCALE GENOMIC DNA]</scope>
</reference>
<sequence length="554" mass="61330">MVNGRSEGKSSSIVRGAERDENLNLYSGGSEQQRKGERSSERIVMEASEGRGFSSDLYRNTSEEMFIKSLMESSIGMPAPTMEMLGFKNLHHNFRTDSEELFKSWLTTGTGENHGYGTPSIAHRTRQSSKRMSTEISNLSGQQQGQASLQKKRSTDVLSTQNNHPTADDVSNRQSNNKGAVDRNTQASNLYMAKAWFQSSQPMTRSRSSELRRRYVAMQTTGENDESGLPKQEFSNPSGLGSDLLMHDVTNQFGTFNTPHTGNMDNVSSVVSMLKGTLERKKQLGNHETVEEDSSNSIYHHSHGQEVMMMNSFNQGNGDGMDSLQALASAIAKNPMSAGLLETVQEVVDFEMEGYANHPVNPMQTNTISREPSSLSESSAAAPVVSSGFDACDGPSNSSQNVTTCESSKKAVGNGSEQGGRAKEFRGRIIDSLKDDKKRGKGLVRHGSVTSASSVDTGDPTKKRRVERSRKMAEAKERNLTPVVPSDMQSVMKRCENLEKEVRSLKLNLSFMNRKDSEQTKQIEELQKRNEDLTDEKERLLEEIERIMCETGKV</sequence>
<feature type="region of interest" description="Disordered" evidence="2">
    <location>
        <begin position="1"/>
        <end position="56"/>
    </location>
</feature>
<evidence type="ECO:0000313" key="3">
    <source>
        <dbReference type="EMBL" id="CAL1386649.1"/>
    </source>
</evidence>
<organism evidence="3 4">
    <name type="scientific">Linum trigynum</name>
    <dbReference type="NCBI Taxonomy" id="586398"/>
    <lineage>
        <taxon>Eukaryota</taxon>
        <taxon>Viridiplantae</taxon>
        <taxon>Streptophyta</taxon>
        <taxon>Embryophyta</taxon>
        <taxon>Tracheophyta</taxon>
        <taxon>Spermatophyta</taxon>
        <taxon>Magnoliopsida</taxon>
        <taxon>eudicotyledons</taxon>
        <taxon>Gunneridae</taxon>
        <taxon>Pentapetalae</taxon>
        <taxon>rosids</taxon>
        <taxon>fabids</taxon>
        <taxon>Malpighiales</taxon>
        <taxon>Linaceae</taxon>
        <taxon>Linum</taxon>
    </lineage>
</organism>
<evidence type="ECO:0000256" key="1">
    <source>
        <dbReference type="SAM" id="Coils"/>
    </source>
</evidence>
<dbReference type="PANTHER" id="PTHR36890:SF1">
    <property type="entry name" value="PROTEIN CYCLOPS"/>
    <property type="match status" value="1"/>
</dbReference>
<feature type="region of interest" description="Disordered" evidence="2">
    <location>
        <begin position="112"/>
        <end position="180"/>
    </location>
</feature>
<proteinExistence type="predicted"/>
<feature type="compositionally biased region" description="Basic and acidic residues" evidence="2">
    <location>
        <begin position="420"/>
        <end position="438"/>
    </location>
</feature>
<evidence type="ECO:0008006" key="5">
    <source>
        <dbReference type="Google" id="ProtNLM"/>
    </source>
</evidence>
<feature type="region of interest" description="Disordered" evidence="2">
    <location>
        <begin position="358"/>
        <end position="471"/>
    </location>
</feature>
<dbReference type="AlphaFoldDB" id="A0AAV2ELC7"/>
<feature type="coiled-coil region" evidence="1">
    <location>
        <begin position="488"/>
        <end position="550"/>
    </location>
</feature>
<name>A0AAV2ELC7_9ROSI</name>
<dbReference type="GO" id="GO:0043565">
    <property type="term" value="F:sequence-specific DNA binding"/>
    <property type="evidence" value="ECO:0007669"/>
    <property type="project" value="InterPro"/>
</dbReference>
<dbReference type="PANTHER" id="PTHR36890">
    <property type="entry name" value="PROTEIN CYCLOPS"/>
    <property type="match status" value="1"/>
</dbReference>
<gene>
    <name evidence="3" type="ORF">LTRI10_LOCUS27685</name>
</gene>
<feature type="compositionally biased region" description="Basic and acidic residues" evidence="2">
    <location>
        <begin position="32"/>
        <end position="44"/>
    </location>
</feature>
<evidence type="ECO:0000313" key="4">
    <source>
        <dbReference type="Proteomes" id="UP001497516"/>
    </source>
</evidence>
<dbReference type="Proteomes" id="UP001497516">
    <property type="component" value="Chromosome 5"/>
</dbReference>
<dbReference type="InterPro" id="IPR040036">
    <property type="entry name" value="CYCLOPS"/>
</dbReference>
<keyword evidence="4" id="KW-1185">Reference proteome</keyword>
<dbReference type="GO" id="GO:0036377">
    <property type="term" value="P:arbuscular mycorrhizal association"/>
    <property type="evidence" value="ECO:0007669"/>
    <property type="project" value="InterPro"/>
</dbReference>
<feature type="compositionally biased region" description="Polar residues" evidence="2">
    <location>
        <begin position="156"/>
        <end position="165"/>
    </location>
</feature>
<feature type="compositionally biased region" description="Polar residues" evidence="2">
    <location>
        <begin position="395"/>
        <end position="406"/>
    </location>
</feature>
<protein>
    <recommendedName>
        <fullName evidence="5">Protein CYCLOPS</fullName>
    </recommendedName>
</protein>
<feature type="compositionally biased region" description="Low complexity" evidence="2">
    <location>
        <begin position="369"/>
        <end position="387"/>
    </location>
</feature>
<accession>A0AAV2ELC7</accession>